<evidence type="ECO:0000313" key="2">
    <source>
        <dbReference type="Proteomes" id="UP000192223"/>
    </source>
</evidence>
<protein>
    <submittedName>
        <fullName evidence="3">Uncharacterized protein LOC108742390</fullName>
    </submittedName>
</protein>
<dbReference type="KEGG" id="apln:108742390"/>
<dbReference type="GeneID" id="108742390"/>
<name>A0A1W4XAM7_AGRPL</name>
<feature type="compositionally biased region" description="Basic and acidic residues" evidence="1">
    <location>
        <begin position="1"/>
        <end position="13"/>
    </location>
</feature>
<accession>A0A1W4XAM7</accession>
<dbReference type="Proteomes" id="UP000192223">
    <property type="component" value="Unplaced"/>
</dbReference>
<feature type="region of interest" description="Disordered" evidence="1">
    <location>
        <begin position="1"/>
        <end position="35"/>
    </location>
</feature>
<dbReference type="AlphaFoldDB" id="A0A1W4XAM7"/>
<dbReference type="RefSeq" id="XP_018333089.1">
    <property type="nucleotide sequence ID" value="XM_018477587.2"/>
</dbReference>
<sequence>MQIHENFKNREGCSRNSTKGNSPIEKSKKENSPQSYLSLSSCSYQQGTRTIDSIMSGESLFKVFNFEPTNNYQDSDKCACFWEHLRKYTNIKPVDCSLVRDTRELKKKKTPTVKPQKEETISLNSPDFPWEQLYEELRKRKINFDLGTTKKCGVSIFNEYEDDDTSDNLVLLSLWKPKSCKKEEKEEEHKPIRYGDEQITPVCSDVAEEEGRSVDGDISDEFMHPINRIKQAEKSEVVDETEVLITMSSQSSKHLRGDDISPCIIPEEPSETLLKMPENLNKFTDTDSLEKKIQISDKKCVMCGFLDCKCKAGKAAVEDTTESSLPKFTCEMTKHEQIMIIAKDTIVKILDFSNKSQLNDSSGYKCLQTMAEEQMKPLIQSKKIIPDEVPKRGDGMIVIKAIDDLKISSSTESSIENPHS</sequence>
<proteinExistence type="predicted"/>
<evidence type="ECO:0000256" key="1">
    <source>
        <dbReference type="SAM" id="MobiDB-lite"/>
    </source>
</evidence>
<dbReference type="OrthoDB" id="6753773at2759"/>
<evidence type="ECO:0000313" key="3">
    <source>
        <dbReference type="RefSeq" id="XP_018333089.1"/>
    </source>
</evidence>
<reference evidence="3" key="1">
    <citation type="submission" date="2025-08" db="UniProtKB">
        <authorList>
            <consortium name="RefSeq"/>
        </authorList>
    </citation>
    <scope>IDENTIFICATION</scope>
    <source>
        <tissue evidence="3">Entire body</tissue>
    </source>
</reference>
<keyword evidence="2" id="KW-1185">Reference proteome</keyword>
<gene>
    <name evidence="3" type="primary">LOC108742390</name>
</gene>
<dbReference type="InParanoid" id="A0A1W4XAM7"/>
<organism evidence="2 3">
    <name type="scientific">Agrilus planipennis</name>
    <name type="common">Emerald ash borer</name>
    <name type="synonym">Agrilus marcopoli</name>
    <dbReference type="NCBI Taxonomy" id="224129"/>
    <lineage>
        <taxon>Eukaryota</taxon>
        <taxon>Metazoa</taxon>
        <taxon>Ecdysozoa</taxon>
        <taxon>Arthropoda</taxon>
        <taxon>Hexapoda</taxon>
        <taxon>Insecta</taxon>
        <taxon>Pterygota</taxon>
        <taxon>Neoptera</taxon>
        <taxon>Endopterygota</taxon>
        <taxon>Coleoptera</taxon>
        <taxon>Polyphaga</taxon>
        <taxon>Elateriformia</taxon>
        <taxon>Buprestoidea</taxon>
        <taxon>Buprestidae</taxon>
        <taxon>Agrilinae</taxon>
        <taxon>Agrilus</taxon>
    </lineage>
</organism>